<evidence type="ECO:0000313" key="1">
    <source>
        <dbReference type="EMBL" id="MDT0544692.1"/>
    </source>
</evidence>
<dbReference type="EMBL" id="JAVRFD010000008">
    <property type="protein sequence ID" value="MDT0544692.1"/>
    <property type="molecule type" value="Genomic_DNA"/>
</dbReference>
<organism evidence="1 2">
    <name type="scientific">Streptomyces lonegramiae</name>
    <dbReference type="NCBI Taxonomy" id="3075524"/>
    <lineage>
        <taxon>Bacteria</taxon>
        <taxon>Bacillati</taxon>
        <taxon>Actinomycetota</taxon>
        <taxon>Actinomycetes</taxon>
        <taxon>Kitasatosporales</taxon>
        <taxon>Streptomycetaceae</taxon>
        <taxon>Streptomyces</taxon>
    </lineage>
</organism>
<name>A0ABU2XFS8_9ACTN</name>
<dbReference type="RefSeq" id="WP_311725149.1">
    <property type="nucleotide sequence ID" value="NZ_JAVRFD010000008.1"/>
</dbReference>
<reference evidence="1" key="1">
    <citation type="submission" date="2024-05" db="EMBL/GenBank/DDBJ databases">
        <title>30 novel species of actinomycetes from the DSMZ collection.</title>
        <authorList>
            <person name="Nouioui I."/>
        </authorList>
    </citation>
    <scope>NUCLEOTIDE SEQUENCE</scope>
    <source>
        <strain evidence="1">DSM 41529</strain>
    </source>
</reference>
<sequence>MHTIEFRLPRPHRFHVIDIVVDGTGLLDLVREAELPYAVEEQRESAADFAPDPVPLLAGAYALPRADGRAWPSRHLLGEPVDGATDVWRDDETLLLTCPCGVDECWALVVRVEVDDAVVRWSDFRNVRRDDWDLTGLGPFVFARRQYEASLRATARAARAARTARVTLCLSAAAAGRRPPRWPRSPAARRAAG</sequence>
<protein>
    <submittedName>
        <fullName evidence="1">Uncharacterized protein</fullName>
    </submittedName>
</protein>
<keyword evidence="2" id="KW-1185">Reference proteome</keyword>
<accession>A0ABU2XFS8</accession>
<evidence type="ECO:0000313" key="2">
    <source>
        <dbReference type="Proteomes" id="UP001180754"/>
    </source>
</evidence>
<gene>
    <name evidence="1" type="ORF">RND15_18550</name>
</gene>
<proteinExistence type="predicted"/>
<dbReference type="Proteomes" id="UP001180754">
    <property type="component" value="Unassembled WGS sequence"/>
</dbReference>
<comment type="caution">
    <text evidence="1">The sequence shown here is derived from an EMBL/GenBank/DDBJ whole genome shotgun (WGS) entry which is preliminary data.</text>
</comment>